<feature type="region of interest" description="Disordered" evidence="1">
    <location>
        <begin position="1"/>
        <end position="29"/>
    </location>
</feature>
<evidence type="ECO:0000313" key="3">
    <source>
        <dbReference type="Proteomes" id="UP000585474"/>
    </source>
</evidence>
<gene>
    <name evidence="2" type="ORF">Acr_00g0090030</name>
</gene>
<dbReference type="EMBL" id="BJWL01000438">
    <property type="protein sequence ID" value="GFS44390.1"/>
    <property type="molecule type" value="Genomic_DNA"/>
</dbReference>
<dbReference type="OrthoDB" id="1075193at2759"/>
<keyword evidence="3" id="KW-1185">Reference proteome</keyword>
<dbReference type="Proteomes" id="UP000585474">
    <property type="component" value="Unassembled WGS sequence"/>
</dbReference>
<evidence type="ECO:0000256" key="1">
    <source>
        <dbReference type="SAM" id="MobiDB-lite"/>
    </source>
</evidence>
<evidence type="ECO:0000313" key="2">
    <source>
        <dbReference type="EMBL" id="GFS44390.1"/>
    </source>
</evidence>
<organism evidence="2 3">
    <name type="scientific">Actinidia rufa</name>
    <dbReference type="NCBI Taxonomy" id="165716"/>
    <lineage>
        <taxon>Eukaryota</taxon>
        <taxon>Viridiplantae</taxon>
        <taxon>Streptophyta</taxon>
        <taxon>Embryophyta</taxon>
        <taxon>Tracheophyta</taxon>
        <taxon>Spermatophyta</taxon>
        <taxon>Magnoliopsida</taxon>
        <taxon>eudicotyledons</taxon>
        <taxon>Gunneridae</taxon>
        <taxon>Pentapetalae</taxon>
        <taxon>asterids</taxon>
        <taxon>Ericales</taxon>
        <taxon>Actinidiaceae</taxon>
        <taxon>Actinidia</taxon>
    </lineage>
</organism>
<dbReference type="AlphaFoldDB" id="A0A7J0DX16"/>
<protein>
    <submittedName>
        <fullName evidence="2">Uncharacterized protein</fullName>
    </submittedName>
</protein>
<name>A0A7J0DX16_9ERIC</name>
<proteinExistence type="predicted"/>
<comment type="caution">
    <text evidence="2">The sequence shown here is derived from an EMBL/GenBank/DDBJ whole genome shotgun (WGS) entry which is preliminary data.</text>
</comment>
<reference evidence="3" key="1">
    <citation type="submission" date="2019-07" db="EMBL/GenBank/DDBJ databases">
        <title>De Novo Assembly of kiwifruit Actinidia rufa.</title>
        <authorList>
            <person name="Sugita-Konishi S."/>
            <person name="Sato K."/>
            <person name="Mori E."/>
            <person name="Abe Y."/>
            <person name="Kisaki G."/>
            <person name="Hamano K."/>
            <person name="Suezawa K."/>
            <person name="Otani M."/>
            <person name="Fukuda T."/>
            <person name="Manabe T."/>
            <person name="Gomi K."/>
            <person name="Tabuchi M."/>
            <person name="Akimitsu K."/>
            <person name="Kataoka I."/>
        </authorList>
    </citation>
    <scope>NUCLEOTIDE SEQUENCE [LARGE SCALE GENOMIC DNA]</scope>
    <source>
        <strain evidence="3">cv. Fuchu</strain>
    </source>
</reference>
<sequence>MKKQRKMDGNGPAVATRRRSKREAAAEAEERKVVEERRECWVEAEAEAEAVLVYWDEWPGWWSGVDEQMSWGTFWCPSWDIEYLGEAYNALYSDVVWDDDIWHLKEIKDVPNP</sequence>
<accession>A0A7J0DX16</accession>